<comment type="caution">
    <text evidence="7">The sequence shown here is derived from an EMBL/GenBank/DDBJ whole genome shotgun (WGS) entry which is preliminary data.</text>
</comment>
<dbReference type="Pfam" id="PF05199">
    <property type="entry name" value="GMC_oxred_C"/>
    <property type="match status" value="1"/>
</dbReference>
<name>A0A326RXY1_9BACT</name>
<dbReference type="Pfam" id="PF00732">
    <property type="entry name" value="GMC_oxred_N"/>
    <property type="match status" value="1"/>
</dbReference>
<reference evidence="7 8" key="1">
    <citation type="submission" date="2018-06" db="EMBL/GenBank/DDBJ databases">
        <title>Genomic Encyclopedia of Archaeal and Bacterial Type Strains, Phase II (KMG-II): from individual species to whole genera.</title>
        <authorList>
            <person name="Goeker M."/>
        </authorList>
    </citation>
    <scope>NUCLEOTIDE SEQUENCE [LARGE SCALE GENOMIC DNA]</scope>
    <source>
        <strain evidence="7 8">T4</strain>
    </source>
</reference>
<dbReference type="PANTHER" id="PTHR11552">
    <property type="entry name" value="GLUCOSE-METHANOL-CHOLINE GMC OXIDOREDUCTASE"/>
    <property type="match status" value="1"/>
</dbReference>
<dbReference type="Proteomes" id="UP000248917">
    <property type="component" value="Unassembled WGS sequence"/>
</dbReference>
<dbReference type="SUPFAM" id="SSF51905">
    <property type="entry name" value="FAD/NAD(P)-binding domain"/>
    <property type="match status" value="1"/>
</dbReference>
<dbReference type="PANTHER" id="PTHR11552:SF147">
    <property type="entry name" value="CHOLINE DEHYDROGENASE, MITOCHONDRIAL"/>
    <property type="match status" value="1"/>
</dbReference>
<dbReference type="GO" id="GO:0050660">
    <property type="term" value="F:flavin adenine dinucleotide binding"/>
    <property type="evidence" value="ECO:0007669"/>
    <property type="project" value="InterPro"/>
</dbReference>
<dbReference type="SUPFAM" id="SSF54373">
    <property type="entry name" value="FAD-linked reductases, C-terminal domain"/>
    <property type="match status" value="1"/>
</dbReference>
<organism evidence="7 8">
    <name type="scientific">Algoriphagus aquaeductus</name>
    <dbReference type="NCBI Taxonomy" id="475299"/>
    <lineage>
        <taxon>Bacteria</taxon>
        <taxon>Pseudomonadati</taxon>
        <taxon>Bacteroidota</taxon>
        <taxon>Cytophagia</taxon>
        <taxon>Cytophagales</taxon>
        <taxon>Cyclobacteriaceae</taxon>
        <taxon>Algoriphagus</taxon>
    </lineage>
</organism>
<evidence type="ECO:0000256" key="2">
    <source>
        <dbReference type="ARBA" id="ARBA00010790"/>
    </source>
</evidence>
<protein>
    <submittedName>
        <fullName evidence="7">Choline dehydrogenase</fullName>
    </submittedName>
</protein>
<dbReference type="Gene3D" id="3.30.560.10">
    <property type="entry name" value="Glucose Oxidase, domain 3"/>
    <property type="match status" value="1"/>
</dbReference>
<comment type="similarity">
    <text evidence="2">Belongs to the GMC oxidoreductase family.</text>
</comment>
<dbReference type="GO" id="GO:0016614">
    <property type="term" value="F:oxidoreductase activity, acting on CH-OH group of donors"/>
    <property type="evidence" value="ECO:0007669"/>
    <property type="project" value="InterPro"/>
</dbReference>
<feature type="domain" description="Glucose-methanol-choline oxidoreductase N-terminal" evidence="6">
    <location>
        <begin position="254"/>
        <end position="268"/>
    </location>
</feature>
<keyword evidence="4 5" id="KW-0274">FAD</keyword>
<proteinExistence type="inferred from homology"/>
<feature type="binding site" evidence="5">
    <location>
        <position position="218"/>
    </location>
    <ligand>
        <name>FAD</name>
        <dbReference type="ChEBI" id="CHEBI:57692"/>
    </ligand>
</feature>
<evidence type="ECO:0000313" key="8">
    <source>
        <dbReference type="Proteomes" id="UP000248917"/>
    </source>
</evidence>
<gene>
    <name evidence="7" type="ORF">CLV31_102224</name>
</gene>
<sequence length="535" mass="58684">MSSFDFIIVGAGSAGCVLANRLSESGKFSVLLLEAGGPDKKCEIGVPAGYGKLHRSEVDWGFWTEPQEFVNHRRLYLPRGKTLGGSSSTNAMAYVRGNRTDFDEWEKWGNEGWGYDSVLPYFKKSENHADLNDSYHGKTGPLHVEFAKSFRTPYASAFVEACTQSGIPANPDYNGERQDGAGFFQFTIKNGTRQSCAKAFLNPALSRKNLHVLTHTSVKKILIQRDRAIGVEFFTGKNSCQTVIATQEVILSAGAFHSPQLLMLSGIGEPEELKKHGIDLVKALPGVGKNLQDHLFFPVSAHSKTQEGFNHHLKPWNQVKNLVQYLLTHKGVMTCSPLEAVAFYSTQPNQPVDFQLHFSPIQAGNDINTDMYNLDTYPRVDGFTILPSLLKPKSIGYVGIRSNQGLEAPIIQPNFLSREEDLIALIQGAKKALEIFSQEGFKPHLKELICPLDSSEVGLANHIRQRVETIYHPVGTCKMGNDPDAVVNSKLQVIGIEGLRVADASIMPKIVAGNTNAAVIMIGEKASDLILGTAS</sequence>
<evidence type="ECO:0000256" key="3">
    <source>
        <dbReference type="ARBA" id="ARBA00022630"/>
    </source>
</evidence>
<dbReference type="RefSeq" id="WP_111391472.1">
    <property type="nucleotide sequence ID" value="NZ_QKTX01000002.1"/>
</dbReference>
<dbReference type="InterPro" id="IPR036188">
    <property type="entry name" value="FAD/NAD-bd_sf"/>
</dbReference>
<evidence type="ECO:0000256" key="4">
    <source>
        <dbReference type="ARBA" id="ARBA00022827"/>
    </source>
</evidence>
<keyword evidence="8" id="KW-1185">Reference proteome</keyword>
<dbReference type="InterPro" id="IPR012132">
    <property type="entry name" value="GMC_OxRdtase"/>
</dbReference>
<comment type="cofactor">
    <cofactor evidence="1 5">
        <name>FAD</name>
        <dbReference type="ChEBI" id="CHEBI:57692"/>
    </cofactor>
</comment>
<evidence type="ECO:0000313" key="7">
    <source>
        <dbReference type="EMBL" id="PZV86324.1"/>
    </source>
</evidence>
<dbReference type="PROSITE" id="PS00624">
    <property type="entry name" value="GMC_OXRED_2"/>
    <property type="match status" value="1"/>
</dbReference>
<dbReference type="InterPro" id="IPR000172">
    <property type="entry name" value="GMC_OxRdtase_N"/>
</dbReference>
<evidence type="ECO:0000256" key="5">
    <source>
        <dbReference type="PIRSR" id="PIRSR000137-2"/>
    </source>
</evidence>
<evidence type="ECO:0000259" key="6">
    <source>
        <dbReference type="PROSITE" id="PS00624"/>
    </source>
</evidence>
<dbReference type="EMBL" id="QKTX01000002">
    <property type="protein sequence ID" value="PZV86324.1"/>
    <property type="molecule type" value="Genomic_DNA"/>
</dbReference>
<keyword evidence="3" id="KW-0285">Flavoprotein</keyword>
<accession>A0A326RXY1</accession>
<dbReference type="Gene3D" id="3.50.50.60">
    <property type="entry name" value="FAD/NAD(P)-binding domain"/>
    <property type="match status" value="1"/>
</dbReference>
<dbReference type="InterPro" id="IPR007867">
    <property type="entry name" value="GMC_OxRtase_C"/>
</dbReference>
<evidence type="ECO:0000256" key="1">
    <source>
        <dbReference type="ARBA" id="ARBA00001974"/>
    </source>
</evidence>
<dbReference type="AlphaFoldDB" id="A0A326RXY1"/>
<dbReference type="OrthoDB" id="9785276at2"/>
<dbReference type="PIRSF" id="PIRSF000137">
    <property type="entry name" value="Alcohol_oxidase"/>
    <property type="match status" value="1"/>
</dbReference>